<gene>
    <name evidence="25" type="ORF">AVDCRST_MAG67-3647</name>
</gene>
<comment type="cofactor">
    <cofactor evidence="1">
        <name>Mn(2+)</name>
        <dbReference type="ChEBI" id="CHEBI:29035"/>
    </cofactor>
</comment>
<dbReference type="NCBIfam" id="TIGR02779">
    <property type="entry name" value="NHEJ_ligase_lig"/>
    <property type="match status" value="1"/>
</dbReference>
<dbReference type="Pfam" id="PF13298">
    <property type="entry name" value="LigD_N"/>
    <property type="match status" value="1"/>
</dbReference>
<dbReference type="GO" id="GO:0046872">
    <property type="term" value="F:metal ion binding"/>
    <property type="evidence" value="ECO:0007669"/>
    <property type="project" value="UniProtKB-KW"/>
</dbReference>
<dbReference type="GO" id="GO:0003887">
    <property type="term" value="F:DNA-directed DNA polymerase activity"/>
    <property type="evidence" value="ECO:0007669"/>
    <property type="project" value="UniProtKB-KW"/>
</dbReference>
<dbReference type="NCBIfam" id="TIGR02777">
    <property type="entry name" value="LigD_PE_dom"/>
    <property type="match status" value="1"/>
</dbReference>
<keyword evidence="3 25" id="KW-0436">Ligase</keyword>
<keyword evidence="14" id="KW-0238">DNA-binding</keyword>
<dbReference type="InterPro" id="IPR052171">
    <property type="entry name" value="NHEJ_LigD"/>
</dbReference>
<dbReference type="InterPro" id="IPR014145">
    <property type="entry name" value="LigD_pol_dom"/>
</dbReference>
<dbReference type="Pfam" id="PF04679">
    <property type="entry name" value="DNA_ligase_A_C"/>
    <property type="match status" value="1"/>
</dbReference>
<evidence type="ECO:0000256" key="4">
    <source>
        <dbReference type="ARBA" id="ARBA00022679"/>
    </source>
</evidence>
<keyword evidence="13" id="KW-0239">DNA-directed DNA polymerase</keyword>
<keyword evidence="15" id="KW-0233">DNA recombination</keyword>
<evidence type="ECO:0000313" key="25">
    <source>
        <dbReference type="EMBL" id="CAA9525504.1"/>
    </source>
</evidence>
<evidence type="ECO:0000256" key="13">
    <source>
        <dbReference type="ARBA" id="ARBA00022932"/>
    </source>
</evidence>
<dbReference type="GO" id="GO:0006310">
    <property type="term" value="P:DNA recombination"/>
    <property type="evidence" value="ECO:0007669"/>
    <property type="project" value="UniProtKB-KW"/>
</dbReference>
<reference evidence="25" key="1">
    <citation type="submission" date="2020-02" db="EMBL/GenBank/DDBJ databases">
        <authorList>
            <person name="Meier V. D."/>
        </authorList>
    </citation>
    <scope>NUCLEOTIDE SEQUENCE</scope>
    <source>
        <strain evidence="25">AVDCRST_MAG67</strain>
    </source>
</reference>
<dbReference type="Gene3D" id="3.30.470.30">
    <property type="entry name" value="DNA ligase/mRNA capping enzyme"/>
    <property type="match status" value="1"/>
</dbReference>
<dbReference type="SUPFAM" id="SSF56091">
    <property type="entry name" value="DNA ligase/mRNA capping enzyme, catalytic domain"/>
    <property type="match status" value="1"/>
</dbReference>
<evidence type="ECO:0000256" key="12">
    <source>
        <dbReference type="ARBA" id="ARBA00022840"/>
    </source>
</evidence>
<dbReference type="InterPro" id="IPR012309">
    <property type="entry name" value="DNA_ligase_ATP-dep_C"/>
</dbReference>
<evidence type="ECO:0000256" key="9">
    <source>
        <dbReference type="ARBA" id="ARBA00022763"/>
    </source>
</evidence>
<keyword evidence="6" id="KW-0540">Nuclease</keyword>
<dbReference type="Pfam" id="PF21686">
    <property type="entry name" value="LigD_Prim-Pol"/>
    <property type="match status" value="1"/>
</dbReference>
<dbReference type="GO" id="GO:0004527">
    <property type="term" value="F:exonuclease activity"/>
    <property type="evidence" value="ECO:0007669"/>
    <property type="project" value="UniProtKB-KW"/>
</dbReference>
<dbReference type="InterPro" id="IPR014143">
    <property type="entry name" value="NHEJ_ligase_prk"/>
</dbReference>
<keyword evidence="8" id="KW-0547">Nucleotide-binding</keyword>
<keyword evidence="11" id="KW-0269">Exonuclease</keyword>
<dbReference type="GO" id="GO:0006281">
    <property type="term" value="P:DNA repair"/>
    <property type="evidence" value="ECO:0007669"/>
    <property type="project" value="UniProtKB-KW"/>
</dbReference>
<dbReference type="CDD" id="cd04863">
    <property type="entry name" value="MtLigD_Pol_like"/>
    <property type="match status" value="1"/>
</dbReference>
<keyword evidence="18" id="KW-0511">Multifunctional enzyme</keyword>
<dbReference type="EC" id="6.5.1.1" evidence="2"/>
<evidence type="ECO:0000256" key="1">
    <source>
        <dbReference type="ARBA" id="ARBA00001936"/>
    </source>
</evidence>
<dbReference type="NCBIfam" id="TIGR02778">
    <property type="entry name" value="ligD_pol"/>
    <property type="match status" value="1"/>
</dbReference>
<evidence type="ECO:0000256" key="18">
    <source>
        <dbReference type="ARBA" id="ARBA00023268"/>
    </source>
</evidence>
<keyword evidence="4" id="KW-0808">Transferase</keyword>
<dbReference type="InterPro" id="IPR014144">
    <property type="entry name" value="LigD_PE_domain"/>
</dbReference>
<comment type="catalytic activity">
    <reaction evidence="20">
        <text>ATP + (deoxyribonucleotide)n-3'-hydroxyl + 5'-phospho-(deoxyribonucleotide)m = (deoxyribonucleotide)n+m + AMP + diphosphate.</text>
        <dbReference type="EC" id="6.5.1.1"/>
    </reaction>
</comment>
<dbReference type="EMBL" id="CADCVQ010000152">
    <property type="protein sequence ID" value="CAA9525504.1"/>
    <property type="molecule type" value="Genomic_DNA"/>
</dbReference>
<dbReference type="Gene3D" id="3.90.920.10">
    <property type="entry name" value="DNA primase, PRIM domain"/>
    <property type="match status" value="1"/>
</dbReference>
<keyword evidence="17" id="KW-0464">Manganese</keyword>
<evidence type="ECO:0000256" key="21">
    <source>
        <dbReference type="ARBA" id="ARBA00049981"/>
    </source>
</evidence>
<comment type="similarity">
    <text evidence="22">In the N-terminal section; belongs to the LigD polymerase family.</text>
</comment>
<dbReference type="GO" id="GO:0003910">
    <property type="term" value="F:DNA ligase (ATP) activity"/>
    <property type="evidence" value="ECO:0007669"/>
    <property type="project" value="UniProtKB-EC"/>
</dbReference>
<keyword evidence="10" id="KW-0378">Hydrolase</keyword>
<keyword evidence="9" id="KW-0227">DNA damage</keyword>
<dbReference type="InterPro" id="IPR033649">
    <property type="entry name" value="MtLigD_Pol-like"/>
</dbReference>
<dbReference type="GO" id="GO:0005524">
    <property type="term" value="F:ATP binding"/>
    <property type="evidence" value="ECO:0007669"/>
    <property type="project" value="UniProtKB-KW"/>
</dbReference>
<evidence type="ECO:0000256" key="3">
    <source>
        <dbReference type="ARBA" id="ARBA00022598"/>
    </source>
</evidence>
<comment type="similarity">
    <text evidence="21">In the C-terminal section; belongs to the ATP-dependent DNA ligase family.</text>
</comment>
<dbReference type="GO" id="GO:0003677">
    <property type="term" value="F:DNA binding"/>
    <property type="evidence" value="ECO:0007669"/>
    <property type="project" value="UniProtKB-KW"/>
</dbReference>
<evidence type="ECO:0000256" key="22">
    <source>
        <dbReference type="ARBA" id="ARBA00049990"/>
    </source>
</evidence>
<feature type="region of interest" description="Disordered" evidence="23">
    <location>
        <begin position="1"/>
        <end position="35"/>
    </location>
</feature>
<evidence type="ECO:0000256" key="15">
    <source>
        <dbReference type="ARBA" id="ARBA00023172"/>
    </source>
</evidence>
<evidence type="ECO:0000256" key="8">
    <source>
        <dbReference type="ARBA" id="ARBA00022741"/>
    </source>
</evidence>
<evidence type="ECO:0000256" key="17">
    <source>
        <dbReference type="ARBA" id="ARBA00023211"/>
    </source>
</evidence>
<feature type="domain" description="ATP-dependent DNA ligase family profile" evidence="24">
    <location>
        <begin position="280"/>
        <end position="403"/>
    </location>
</feature>
<evidence type="ECO:0000259" key="24">
    <source>
        <dbReference type="PROSITE" id="PS50160"/>
    </source>
</evidence>
<dbReference type="PANTHER" id="PTHR42705:SF2">
    <property type="entry name" value="BIFUNCTIONAL NON-HOMOLOGOUS END JOINING PROTEIN LIGD"/>
    <property type="match status" value="1"/>
</dbReference>
<evidence type="ECO:0000256" key="2">
    <source>
        <dbReference type="ARBA" id="ARBA00012727"/>
    </source>
</evidence>
<keyword evidence="5" id="KW-0548">Nucleotidyltransferase</keyword>
<proteinExistence type="inferred from homology"/>
<dbReference type="NCBIfam" id="TIGR02776">
    <property type="entry name" value="NHEJ_ligase_prk"/>
    <property type="match status" value="1"/>
</dbReference>
<protein>
    <recommendedName>
        <fullName evidence="2">DNA ligase (ATP)</fullName>
        <ecNumber evidence="2">6.5.1.1</ecNumber>
    </recommendedName>
    <alternativeName>
        <fullName evidence="19">NHEJ DNA polymerase</fullName>
    </alternativeName>
</protein>
<keyword evidence="12" id="KW-0067">ATP-binding</keyword>
<evidence type="ECO:0000256" key="20">
    <source>
        <dbReference type="ARBA" id="ARBA00034003"/>
    </source>
</evidence>
<evidence type="ECO:0000256" key="7">
    <source>
        <dbReference type="ARBA" id="ARBA00022723"/>
    </source>
</evidence>
<evidence type="ECO:0000256" key="11">
    <source>
        <dbReference type="ARBA" id="ARBA00022839"/>
    </source>
</evidence>
<dbReference type="InterPro" id="IPR012310">
    <property type="entry name" value="DNA_ligase_ATP-dep_cent"/>
</dbReference>
<evidence type="ECO:0000256" key="19">
    <source>
        <dbReference type="ARBA" id="ARBA00029943"/>
    </source>
</evidence>
<dbReference type="InterPro" id="IPR012340">
    <property type="entry name" value="NA-bd_OB-fold"/>
</dbReference>
<evidence type="ECO:0000256" key="10">
    <source>
        <dbReference type="ARBA" id="ARBA00022801"/>
    </source>
</evidence>
<dbReference type="PANTHER" id="PTHR42705">
    <property type="entry name" value="BIFUNCTIONAL NON-HOMOLOGOUS END JOINING PROTEIN LIGD"/>
    <property type="match status" value="1"/>
</dbReference>
<evidence type="ECO:0000256" key="16">
    <source>
        <dbReference type="ARBA" id="ARBA00023204"/>
    </source>
</evidence>
<accession>A0A6J4TK53</accession>
<keyword evidence="7" id="KW-0479">Metal-binding</keyword>
<dbReference type="InterPro" id="IPR014146">
    <property type="entry name" value="LigD_ligase_dom"/>
</dbReference>
<feature type="compositionally biased region" description="Basic and acidic residues" evidence="23">
    <location>
        <begin position="1"/>
        <end position="20"/>
    </location>
</feature>
<keyword evidence="16" id="KW-0234">DNA repair</keyword>
<name>A0A6J4TK53_9ACTN</name>
<dbReference type="Gene3D" id="2.40.50.140">
    <property type="entry name" value="Nucleic acid-binding proteins"/>
    <property type="match status" value="1"/>
</dbReference>
<dbReference type="Pfam" id="PF01068">
    <property type="entry name" value="DNA_ligase_A_M"/>
    <property type="match status" value="1"/>
</dbReference>
<organism evidence="25">
    <name type="scientific">uncultured Solirubrobacteraceae bacterium</name>
    <dbReference type="NCBI Taxonomy" id="1162706"/>
    <lineage>
        <taxon>Bacteria</taxon>
        <taxon>Bacillati</taxon>
        <taxon>Actinomycetota</taxon>
        <taxon>Thermoleophilia</taxon>
        <taxon>Solirubrobacterales</taxon>
        <taxon>Solirubrobacteraceae</taxon>
        <taxon>environmental samples</taxon>
    </lineage>
</organism>
<evidence type="ECO:0000256" key="5">
    <source>
        <dbReference type="ARBA" id="ARBA00022695"/>
    </source>
</evidence>
<evidence type="ECO:0000256" key="23">
    <source>
        <dbReference type="SAM" id="MobiDB-lite"/>
    </source>
</evidence>
<sequence length="794" mass="89097">MGVPARDRLDEYKRKRDPQRTPEPYDGDGAIPAEDAPRFVVQEHHATRLHWDLRLEHEGVAASWAIPNGIPEDPKENRLAVHTEDHPLEYLEFEGDIPKGEYGAGKMRIWDRGTYETHKFDDDKVEVTFHGERLRGRYGLFPLEKKKGEPAGKDWMIHRMDPAEDPTRQPMPPRIFPMLAKASKGLPPDDGNWAYEIKWDGVRAIAYSEPGRIRFESRNSNDISHSYPELKAFNRALSSHHAILDGEIVAFEISDSHPPRPSFSRLQGRMHVASEAAARRRVKDTPVVYVVFDLLWLNGHSLMDLPYEERRVRLRELELQGPHWQTPDHVVGSGAAVLEASRASGLEGVIAKRLDSPYLPGRRSPCWLKAKNVLREDVVVGGWLPGEGKRRDRIGALLVGVPEAGRLRYAGRVGTGFTEIELTRLAKVLEERPDSPFSGEPKPPRGAFFVEPTRVAEVEFTEWTTDGVLRHPSYKGLREEAPPAAFLDAGTPVRDGLEVRVGERALKVTNLDKVLYPKAGFSKRDIIDYYVAIAPAILPHLEGRPLTRVRFPNGVEGKSFFEKNCPSHRPDWVPTASVPLSDKTVEFCLCNELATLVWLANLAALELHTQMHRAEQLGQPTMMVFDLDPGPPATIVECCRVGLWLHGMFENLGLQAFAKTSGSKGLQVYVPLNAPGVTYKQTKGFAFAVAELLEASEPTLVVSRMKKELRKGKVFIDYSQNDEHKTTVCVYSLRARDRPTVSTPVTWDEVRSCLDSGDPADLVFDARQVVERFAEHGDLYAPVLSIVQEIPSLG</sequence>
<dbReference type="Gene3D" id="3.30.1490.70">
    <property type="match status" value="1"/>
</dbReference>
<dbReference type="CDD" id="cd07906">
    <property type="entry name" value="Adenylation_DNA_ligase_LigD_LigC"/>
    <property type="match status" value="1"/>
</dbReference>
<dbReference type="PROSITE" id="PS50160">
    <property type="entry name" value="DNA_LIGASE_A3"/>
    <property type="match status" value="1"/>
</dbReference>
<evidence type="ECO:0000256" key="6">
    <source>
        <dbReference type="ARBA" id="ARBA00022722"/>
    </source>
</evidence>
<dbReference type="CDD" id="cd07971">
    <property type="entry name" value="OBF_DNA_ligase_LigD"/>
    <property type="match status" value="1"/>
</dbReference>
<dbReference type="SUPFAM" id="SSF50249">
    <property type="entry name" value="Nucleic acid-binding proteins"/>
    <property type="match status" value="1"/>
</dbReference>
<dbReference type="AlphaFoldDB" id="A0A6J4TK53"/>
<evidence type="ECO:0000256" key="14">
    <source>
        <dbReference type="ARBA" id="ARBA00023125"/>
    </source>
</evidence>